<dbReference type="PANTHER" id="PTHR42884:SF14">
    <property type="entry name" value="NEUROENDOCRINE CONVERTASE 1"/>
    <property type="match status" value="1"/>
</dbReference>
<dbReference type="PROSITE" id="PS51892">
    <property type="entry name" value="SUBTILASE"/>
    <property type="match status" value="1"/>
</dbReference>
<dbReference type="Pfam" id="PF01483">
    <property type="entry name" value="P_proprotein"/>
    <property type="match status" value="1"/>
</dbReference>
<dbReference type="CDD" id="cd04059">
    <property type="entry name" value="Peptidases_S8_Protein_convertases_Kexins_Furin-like"/>
    <property type="match status" value="1"/>
</dbReference>
<evidence type="ECO:0000256" key="8">
    <source>
        <dbReference type="PIRSR" id="PIRSR615500-1"/>
    </source>
</evidence>
<dbReference type="InterPro" id="IPR023828">
    <property type="entry name" value="Peptidase_S8_Ser-AS"/>
</dbReference>
<dbReference type="GO" id="GO:0016485">
    <property type="term" value="P:protein processing"/>
    <property type="evidence" value="ECO:0007669"/>
    <property type="project" value="TreeGrafter"/>
</dbReference>
<protein>
    <recommendedName>
        <fullName evidence="12">P/Homo B domain-containing protein</fullName>
    </recommendedName>
</protein>
<evidence type="ECO:0000313" key="14">
    <source>
        <dbReference type="Proteomes" id="UP000183138"/>
    </source>
</evidence>
<dbReference type="PROSITE" id="PS00018">
    <property type="entry name" value="EF_HAND_1"/>
    <property type="match status" value="1"/>
</dbReference>
<gene>
    <name evidence="13" type="ORF">BEU00_01775</name>
</gene>
<keyword evidence="5 9" id="KW-0720">Serine protease</keyword>
<dbReference type="GO" id="GO:0005509">
    <property type="term" value="F:calcium ion binding"/>
    <property type="evidence" value="ECO:0007669"/>
    <property type="project" value="InterPro"/>
</dbReference>
<dbReference type="GO" id="GO:0016020">
    <property type="term" value="C:membrane"/>
    <property type="evidence" value="ECO:0007669"/>
    <property type="project" value="TreeGrafter"/>
</dbReference>
<dbReference type="Proteomes" id="UP000183138">
    <property type="component" value="Unassembled WGS sequence"/>
</dbReference>
<keyword evidence="3" id="KW-0732">Signal</keyword>
<keyword evidence="11" id="KW-1133">Transmembrane helix</keyword>
<feature type="active site" description="Charge relay system" evidence="8 9">
    <location>
        <position position="429"/>
    </location>
</feature>
<dbReference type="SUPFAM" id="SSF49899">
    <property type="entry name" value="Concanavalin A-like lectins/glucanases"/>
    <property type="match status" value="1"/>
</dbReference>
<dbReference type="PROSITE" id="PS00137">
    <property type="entry name" value="SUBTILASE_HIS"/>
    <property type="match status" value="1"/>
</dbReference>
<keyword evidence="11" id="KW-0472">Membrane</keyword>
<dbReference type="Pfam" id="PF13385">
    <property type="entry name" value="Laminin_G_3"/>
    <property type="match status" value="1"/>
</dbReference>
<evidence type="ECO:0000259" key="12">
    <source>
        <dbReference type="PROSITE" id="PS51829"/>
    </source>
</evidence>
<dbReference type="InterPro" id="IPR022398">
    <property type="entry name" value="Peptidase_S8_His-AS"/>
</dbReference>
<keyword evidence="4 9" id="KW-0378">Hydrolase</keyword>
<dbReference type="PROSITE" id="PS00136">
    <property type="entry name" value="SUBTILASE_ASP"/>
    <property type="match status" value="1"/>
</dbReference>
<dbReference type="InterPro" id="IPR034182">
    <property type="entry name" value="Kexin/furin"/>
</dbReference>
<keyword evidence="11" id="KW-0812">Transmembrane</keyword>
<dbReference type="PRINTS" id="PR00723">
    <property type="entry name" value="SUBTILISIN"/>
</dbReference>
<evidence type="ECO:0000256" key="2">
    <source>
        <dbReference type="ARBA" id="ARBA00022670"/>
    </source>
</evidence>
<dbReference type="SUPFAM" id="SSF103647">
    <property type="entry name" value="TSP type-3 repeat"/>
    <property type="match status" value="2"/>
</dbReference>
<evidence type="ECO:0000256" key="7">
    <source>
        <dbReference type="ARBA" id="ARBA00023157"/>
    </source>
</evidence>
<evidence type="ECO:0000256" key="4">
    <source>
        <dbReference type="ARBA" id="ARBA00022801"/>
    </source>
</evidence>
<comment type="caution">
    <text evidence="13">The sequence shown here is derived from an EMBL/GenBank/DDBJ whole genome shotgun (WGS) entry which is preliminary data.</text>
</comment>
<dbReference type="InterPro" id="IPR018247">
    <property type="entry name" value="EF_Hand_1_Ca_BS"/>
</dbReference>
<evidence type="ECO:0000256" key="9">
    <source>
        <dbReference type="PROSITE-ProRule" id="PRU01240"/>
    </source>
</evidence>
<feature type="region of interest" description="Disordered" evidence="10">
    <location>
        <begin position="1238"/>
        <end position="1290"/>
    </location>
</feature>
<feature type="transmembrane region" description="Helical" evidence="11">
    <location>
        <begin position="1349"/>
        <end position="1367"/>
    </location>
</feature>
<dbReference type="InterPro" id="IPR006558">
    <property type="entry name" value="LamG-like"/>
</dbReference>
<evidence type="ECO:0000256" key="1">
    <source>
        <dbReference type="ARBA" id="ARBA00005325"/>
    </source>
</evidence>
<dbReference type="InterPro" id="IPR013320">
    <property type="entry name" value="ConA-like_dom_sf"/>
</dbReference>
<reference evidence="13 14" key="1">
    <citation type="submission" date="2016-08" db="EMBL/GenBank/DDBJ databases">
        <title>New Insights into Marine Group III Euryarchaeota, from dark to light.</title>
        <authorList>
            <person name="Haro-Moreno J.M."/>
            <person name="Rodriguez-Valera F."/>
            <person name="Lopez-Garcia P."/>
            <person name="Moreira D."/>
            <person name="Martin-Cuadrado A.B."/>
        </authorList>
    </citation>
    <scope>NUCLEOTIDE SEQUENCE [LARGE SCALE GENOMIC DNA]</scope>
    <source>
        <strain evidence="13">CG-Epi3</strain>
    </source>
</reference>
<dbReference type="PROSITE" id="PS00138">
    <property type="entry name" value="SUBTILASE_SER"/>
    <property type="match status" value="1"/>
</dbReference>
<dbReference type="InterPro" id="IPR000209">
    <property type="entry name" value="Peptidase_S8/S53_dom"/>
</dbReference>
<dbReference type="GO" id="GO:0004252">
    <property type="term" value="F:serine-type endopeptidase activity"/>
    <property type="evidence" value="ECO:0007669"/>
    <property type="project" value="UniProtKB-UniRule"/>
</dbReference>
<dbReference type="Gene3D" id="2.60.120.260">
    <property type="entry name" value="Galactose-binding domain-like"/>
    <property type="match status" value="1"/>
</dbReference>
<dbReference type="InterPro" id="IPR002884">
    <property type="entry name" value="P_dom"/>
</dbReference>
<feature type="active site" description="Charge relay system" evidence="8 9">
    <location>
        <position position="198"/>
    </location>
</feature>
<keyword evidence="6" id="KW-0106">Calcium</keyword>
<sequence length="1369" mass="151852">MEHFYQNMKSQLVLLIFLSSIVTNYVNLGPESVTEEIIEVDYPDCGPSSLSTNVKNAFLKKINANDYVDSDLYNLKNWILIVNNNHCQKNLESLFDLSSIESYHSVDGIEGIWSTTFQTGDVAYSVLNKGVDSGKLWGFYPERSSSYDLRYEPNDPFYANQWHLDNYGQKGGTSGIDINPQNVWEDYAGDGIIIGVIDDGIDYSNPDLSPNFASSISYDYCDDDSDVMPSDSDNDGEIDWHGTAVAGIVSAKGNNSLGITGVSYNSTLSGIRLIADSCTSSFTQEESKAYALNHRLDAVDIYTNSWGPVDDGKSLGEIGPLALSALETGISEGRGSLGSIYVWAAGNGHHNGDNSNKDAYANSRYTVAVGAINWKGERTDYSESGSNVMLVAPSHNSSDWVDPAIFSTDVSGTDGHNNTDYLDDMGGTSASTPMVAGVIALMLEANPDLTWRDVQHILVRTSKKVDSSNEGWFKTYEGRDYNHQYGYGLVDARSAVNLAENWQNTTSEIDFTEVNFNAGKVDVNQFIFDGNDLGRTSEVFVNESMNVETIEIKVNISHAYRGDLNLFLESPNGIVSELVRQSDDNNDNYEGWIFSSVVHWDENSFGLWKLKVNDTVAGTAGTWNDWNMTFYGYPEKDTDSDGLPDFAEGIIGTGPNNPDYDQDGLLDGEEYYGWLDLDGIFHLTNLKDSDSDDDGVNDWYEGKEDNLTRSVTDPNNNDTDGDGILDGCEIYGLDDCDNFITNPLSADTDGDGISDFDEIFANLLSPSSFRSDPTRIDSDSDGMPDPYELANGFHPKIQADASYDSDCDGVQVQFQGFECVLLNENSKRYTNYQEYLMNTDPNNFDSDSDSLPDGWEYYSGLNPLVIDSHLDLDNDTISNLHEYNNYLIDSEIFSQTNPELRAYWRFDSNDPTFAIDSTINSNFAFMTNGPVKGPGIFSNGVNCDGDSSYLSIDSIKNTKFTEYTVHSWVKLTNYTNFGTIFGTATDGRTWLGIDSEGFIQFRVFAGNTLYSTPLRNDTKAVLGVWYHVAASYSETEDSLRLYVNGTLAANETISSSDSIKTTGNKNYICRGQNGDYLNGTIDNIAIWERAFSDDEIKYFYERPLGIGNYFQFRVDDGIRYTNANSTDTDGDGLSDREEFYFGFDGYLTDPTNKDTDGDGLDDYLEWSLLGTDPTTNDTDSDNFTDDIDVFPFDPTEWIDTDGDGVGDNLDYFPFDFNESQDSDLDGLGNKLELLMQTDPFSNDTDGDGSIDSIDKFPLNSSEFMDSDGDGYGDNSDKCPENPIDHLDSDNDGFCDNSDAFPLNPNEYLDSDSDGYGDNSDKYPNDASRYSDPVQKVENKGPLGEGTLDLALPFIVLFGAVYFIFKFFRK</sequence>
<dbReference type="Pfam" id="PF00082">
    <property type="entry name" value="Peptidase_S8"/>
    <property type="match status" value="1"/>
</dbReference>
<feature type="domain" description="P/Homo B" evidence="12">
    <location>
        <begin position="516"/>
        <end position="636"/>
    </location>
</feature>
<dbReference type="InterPro" id="IPR036852">
    <property type="entry name" value="Peptidase_S8/S53_dom_sf"/>
</dbReference>
<feature type="active site" description="Charge relay system" evidence="8 9">
    <location>
        <position position="241"/>
    </location>
</feature>
<feature type="compositionally biased region" description="Basic and acidic residues" evidence="10">
    <location>
        <begin position="1274"/>
        <end position="1288"/>
    </location>
</feature>
<evidence type="ECO:0000256" key="11">
    <source>
        <dbReference type="SAM" id="Phobius"/>
    </source>
</evidence>
<name>A0A1J5U2V1_9ARCH</name>
<dbReference type="GO" id="GO:0005737">
    <property type="term" value="C:cytoplasm"/>
    <property type="evidence" value="ECO:0007669"/>
    <property type="project" value="UniProtKB-ARBA"/>
</dbReference>
<feature type="region of interest" description="Disordered" evidence="10">
    <location>
        <begin position="1305"/>
        <end position="1337"/>
    </location>
</feature>
<dbReference type="EMBL" id="MIYY01000030">
    <property type="protein sequence ID" value="OIR22752.1"/>
    <property type="molecule type" value="Genomic_DNA"/>
</dbReference>
<dbReference type="Gene3D" id="4.10.1080.10">
    <property type="entry name" value="TSP type-3 repeat"/>
    <property type="match status" value="1"/>
</dbReference>
<evidence type="ECO:0000256" key="6">
    <source>
        <dbReference type="ARBA" id="ARBA00022837"/>
    </source>
</evidence>
<dbReference type="PANTHER" id="PTHR42884">
    <property type="entry name" value="PROPROTEIN CONVERTASE SUBTILISIN/KEXIN-RELATED"/>
    <property type="match status" value="1"/>
</dbReference>
<dbReference type="Gene3D" id="3.40.50.200">
    <property type="entry name" value="Peptidase S8/S53 domain"/>
    <property type="match status" value="1"/>
</dbReference>
<dbReference type="PROSITE" id="PS51829">
    <property type="entry name" value="P_HOMO_B"/>
    <property type="match status" value="1"/>
</dbReference>
<feature type="region of interest" description="Disordered" evidence="10">
    <location>
        <begin position="690"/>
        <end position="721"/>
    </location>
</feature>
<dbReference type="GO" id="GO:0012505">
    <property type="term" value="C:endomembrane system"/>
    <property type="evidence" value="ECO:0007669"/>
    <property type="project" value="UniProtKB-ARBA"/>
</dbReference>
<keyword evidence="2 9" id="KW-0645">Protease</keyword>
<organism evidence="13 14">
    <name type="scientific">Marine Group III euryarchaeote CG-Epi3</name>
    <dbReference type="NCBI Taxonomy" id="1888997"/>
    <lineage>
        <taxon>Archaea</taxon>
        <taxon>Methanobacteriati</taxon>
        <taxon>Thermoplasmatota</taxon>
        <taxon>Thermoplasmata</taxon>
        <taxon>Candidatus Thermoprofundales</taxon>
    </lineage>
</organism>
<evidence type="ECO:0000256" key="10">
    <source>
        <dbReference type="SAM" id="MobiDB-lite"/>
    </source>
</evidence>
<dbReference type="SUPFAM" id="SSF52743">
    <property type="entry name" value="Subtilisin-like"/>
    <property type="match status" value="1"/>
</dbReference>
<evidence type="ECO:0000256" key="5">
    <source>
        <dbReference type="ARBA" id="ARBA00022825"/>
    </source>
</evidence>
<dbReference type="SMART" id="SM00560">
    <property type="entry name" value="LamGL"/>
    <property type="match status" value="1"/>
</dbReference>
<dbReference type="InterPro" id="IPR023827">
    <property type="entry name" value="Peptidase_S8_Asp-AS"/>
</dbReference>
<comment type="similarity">
    <text evidence="1">Belongs to the peptidase S8 family. Furin subfamily.</text>
</comment>
<accession>A0A1J5U2V1</accession>
<keyword evidence="7" id="KW-1015">Disulfide bond</keyword>
<dbReference type="Gene3D" id="2.60.120.200">
    <property type="match status" value="1"/>
</dbReference>
<dbReference type="InterPro" id="IPR015500">
    <property type="entry name" value="Peptidase_S8_subtilisin-rel"/>
</dbReference>
<dbReference type="SUPFAM" id="SSF49785">
    <property type="entry name" value="Galactose-binding domain-like"/>
    <property type="match status" value="1"/>
</dbReference>
<evidence type="ECO:0000256" key="3">
    <source>
        <dbReference type="ARBA" id="ARBA00022729"/>
    </source>
</evidence>
<dbReference type="InterPro" id="IPR008979">
    <property type="entry name" value="Galactose-bd-like_sf"/>
</dbReference>
<evidence type="ECO:0000313" key="13">
    <source>
        <dbReference type="EMBL" id="OIR22752.1"/>
    </source>
</evidence>
<dbReference type="InterPro" id="IPR028974">
    <property type="entry name" value="TSP_type-3_rpt"/>
</dbReference>
<proteinExistence type="inferred from homology"/>